<comment type="similarity">
    <text evidence="12">Belongs to the major facilitator superfamily. Sugar transporter (TC 2.A.1.1) family.</text>
</comment>
<comment type="function">
    <text evidence="9">Probable sugar transporter that acts as a regulator of glycolysis in macrophages. Does not transport glucose.</text>
</comment>
<keyword evidence="3" id="KW-0762">Sugar transport</keyword>
<keyword evidence="6 13" id="KW-0472">Membrane</keyword>
<feature type="domain" description="Major facilitator superfamily (MFS) profile" evidence="14">
    <location>
        <begin position="44"/>
        <end position="486"/>
    </location>
</feature>
<comment type="subcellular location">
    <subcellularLocation>
        <location evidence="1">Lysosome membrane</location>
        <topology evidence="1">Multi-pass membrane protein</topology>
    </subcellularLocation>
</comment>
<keyword evidence="16" id="KW-1185">Reference proteome</keyword>
<dbReference type="PROSITE" id="PS50850">
    <property type="entry name" value="MFS"/>
    <property type="match status" value="1"/>
</dbReference>
<evidence type="ECO:0000256" key="3">
    <source>
        <dbReference type="ARBA" id="ARBA00022597"/>
    </source>
</evidence>
<dbReference type="Gene3D" id="1.20.1250.20">
    <property type="entry name" value="MFS general substrate transporter like domains"/>
    <property type="match status" value="1"/>
</dbReference>
<feature type="transmembrane region" description="Helical" evidence="13">
    <location>
        <begin position="343"/>
        <end position="363"/>
    </location>
</feature>
<evidence type="ECO:0000256" key="12">
    <source>
        <dbReference type="RuleBase" id="RU003346"/>
    </source>
</evidence>
<keyword evidence="8" id="KW-0458">Lysosome</keyword>
<proteinExistence type="inferred from homology"/>
<dbReference type="FunFam" id="1.20.1250.20:FF:000221">
    <property type="entry name" value="solute carrier family 2, facilitated glucose transporter member 6"/>
    <property type="match status" value="1"/>
</dbReference>
<evidence type="ECO:0000256" key="8">
    <source>
        <dbReference type="ARBA" id="ARBA00023228"/>
    </source>
</evidence>
<dbReference type="PANTHER" id="PTHR48021:SF59">
    <property type="entry name" value="SOLUTE CARRIER FAMILY 2, FACILITATED GLUCOSE TRANSPORTER MEMBER 6"/>
    <property type="match status" value="1"/>
</dbReference>
<dbReference type="InterPro" id="IPR050549">
    <property type="entry name" value="MFS_Trehalose_Transporter"/>
</dbReference>
<dbReference type="InterPro" id="IPR036259">
    <property type="entry name" value="MFS_trans_sf"/>
</dbReference>
<dbReference type="PRINTS" id="PR00171">
    <property type="entry name" value="SUGRTRNSPORT"/>
</dbReference>
<evidence type="ECO:0000313" key="15">
    <source>
        <dbReference type="Ensembl" id="ENSCMMP00000007407.1"/>
    </source>
</evidence>
<dbReference type="SUPFAM" id="SSF103473">
    <property type="entry name" value="MFS general substrate transporter"/>
    <property type="match status" value="1"/>
</dbReference>
<dbReference type="InterPro" id="IPR020846">
    <property type="entry name" value="MFS_dom"/>
</dbReference>
<feature type="transmembrane region" description="Helical" evidence="13">
    <location>
        <begin position="431"/>
        <end position="452"/>
    </location>
</feature>
<name>A0A8C3BJW6_CAIMO</name>
<evidence type="ECO:0000256" key="2">
    <source>
        <dbReference type="ARBA" id="ARBA00022448"/>
    </source>
</evidence>
<accession>A0A8C3BJW6</accession>
<dbReference type="GO" id="GO:0005765">
    <property type="term" value="C:lysosomal membrane"/>
    <property type="evidence" value="ECO:0007669"/>
    <property type="project" value="UniProtKB-SubCell"/>
</dbReference>
<reference evidence="15" key="2">
    <citation type="submission" date="2025-08" db="UniProtKB">
        <authorList>
            <consortium name="Ensembl"/>
        </authorList>
    </citation>
    <scope>IDENTIFICATION</scope>
</reference>
<evidence type="ECO:0000256" key="6">
    <source>
        <dbReference type="ARBA" id="ARBA00023136"/>
    </source>
</evidence>
<dbReference type="NCBIfam" id="TIGR00879">
    <property type="entry name" value="SP"/>
    <property type="match status" value="1"/>
</dbReference>
<dbReference type="AlphaFoldDB" id="A0A8C3BJW6"/>
<feature type="transmembrane region" description="Helical" evidence="13">
    <location>
        <begin position="86"/>
        <end position="106"/>
    </location>
</feature>
<evidence type="ECO:0000256" key="11">
    <source>
        <dbReference type="ARBA" id="ARBA00077394"/>
    </source>
</evidence>
<dbReference type="Pfam" id="PF00083">
    <property type="entry name" value="Sugar_tr"/>
    <property type="match status" value="1"/>
</dbReference>
<feature type="transmembrane region" description="Helical" evidence="13">
    <location>
        <begin position="172"/>
        <end position="190"/>
    </location>
</feature>
<keyword evidence="5 13" id="KW-1133">Transmembrane helix</keyword>
<evidence type="ECO:0000256" key="10">
    <source>
        <dbReference type="ARBA" id="ARBA00067385"/>
    </source>
</evidence>
<feature type="transmembrane region" description="Helical" evidence="13">
    <location>
        <begin position="139"/>
        <end position="160"/>
    </location>
</feature>
<evidence type="ECO:0000256" key="13">
    <source>
        <dbReference type="SAM" id="Phobius"/>
    </source>
</evidence>
<evidence type="ECO:0000256" key="4">
    <source>
        <dbReference type="ARBA" id="ARBA00022692"/>
    </source>
</evidence>
<dbReference type="PROSITE" id="PS00216">
    <property type="entry name" value="SUGAR_TRANSPORT_1"/>
    <property type="match status" value="1"/>
</dbReference>
<feature type="transmembrane region" description="Helical" evidence="13">
    <location>
        <begin position="41"/>
        <end position="66"/>
    </location>
</feature>
<dbReference type="GO" id="GO:0022857">
    <property type="term" value="F:transmembrane transporter activity"/>
    <property type="evidence" value="ECO:0007669"/>
    <property type="project" value="InterPro"/>
</dbReference>
<feature type="transmembrane region" description="Helical" evidence="13">
    <location>
        <begin position="279"/>
        <end position="301"/>
    </location>
</feature>
<keyword evidence="7" id="KW-0325">Glycoprotein</keyword>
<keyword evidence="2 12" id="KW-0813">Transport</keyword>
<evidence type="ECO:0000256" key="7">
    <source>
        <dbReference type="ARBA" id="ARBA00023180"/>
    </source>
</evidence>
<reference evidence="15" key="3">
    <citation type="submission" date="2025-09" db="UniProtKB">
        <authorList>
            <consortium name="Ensembl"/>
        </authorList>
    </citation>
    <scope>IDENTIFICATION</scope>
</reference>
<keyword evidence="4 13" id="KW-0812">Transmembrane</keyword>
<dbReference type="InterPro" id="IPR005828">
    <property type="entry name" value="MFS_sugar_transport-like"/>
</dbReference>
<organism evidence="15 16">
    <name type="scientific">Cairina moschata</name>
    <name type="common">Muscovy duck</name>
    <dbReference type="NCBI Taxonomy" id="8855"/>
    <lineage>
        <taxon>Eukaryota</taxon>
        <taxon>Metazoa</taxon>
        <taxon>Chordata</taxon>
        <taxon>Craniata</taxon>
        <taxon>Vertebrata</taxon>
        <taxon>Euteleostomi</taxon>
        <taxon>Archelosauria</taxon>
        <taxon>Archosauria</taxon>
        <taxon>Dinosauria</taxon>
        <taxon>Saurischia</taxon>
        <taxon>Theropoda</taxon>
        <taxon>Coelurosauria</taxon>
        <taxon>Aves</taxon>
        <taxon>Neognathae</taxon>
        <taxon>Galloanserae</taxon>
        <taxon>Anseriformes</taxon>
        <taxon>Anatidae</taxon>
        <taxon>Anatinae</taxon>
        <taxon>Cairina</taxon>
    </lineage>
</organism>
<evidence type="ECO:0000259" key="14">
    <source>
        <dbReference type="PROSITE" id="PS50850"/>
    </source>
</evidence>
<dbReference type="InterPro" id="IPR003663">
    <property type="entry name" value="Sugar/inositol_transpt"/>
</dbReference>
<dbReference type="CDD" id="cd17434">
    <property type="entry name" value="MFS_GLUT6_Class3"/>
    <property type="match status" value="1"/>
</dbReference>
<evidence type="ECO:0000313" key="16">
    <source>
        <dbReference type="Proteomes" id="UP000694556"/>
    </source>
</evidence>
<sequence length="630" mass="67980">MEPSAREPLVRKPSSSYRTFPEGVSKRLDKEYLRSLHNKRLYLAVFAAVLGNFSFGFALVYTSPVIPALEAHPNPALRLDRHKASWFGSVFTLGAAAGGLSAMLLNDRLGRKLSIMFSAVPSAVGYALLAGAQGIEMLLLGRVLTGYAGGVTSASIPVYISEISHPGVRGMLGACPQIMAVLGSLILYALGLLLDWRWLAVAGEVPVLAMILLLCFMPNSPRFLLSRGKEDEALQSLCWLRGKDTDYAREYEQIKDSVRKQSRRVSCAEIKDPFIYKPILIAVVMRFLQQLSGVTCVLVYLQPIFKKTAVILKPEYDAALVGLVRLFSVAIAAVSMDKAGRKILLFVSAGVMLASNLTMGLYIHFVPSSQNGTIANRTLASSASPPVESINYITLIPLLATMFFIMGYAMGWGPITWLLMSEILPLKARGVASGLCVVVSWLTAFTLTQFFLRVVEAFGLEVPFLFFAVICAGNVLFTGCCVPETKGRSLEQIEAFFRTGRRSFMSTTRCSRGTTSARGMGPRNQHQAGTKSILEAKTCGCGQETSHILSAAATQAAPEPPGSGWSRVNSCSRAGTLSACSCKNKAVLPPSARRCLGLQRGKLQGDGRGEAGRDCDWGITAPCSLPCGEA</sequence>
<evidence type="ECO:0000256" key="5">
    <source>
        <dbReference type="ARBA" id="ARBA00022989"/>
    </source>
</evidence>
<evidence type="ECO:0000256" key="9">
    <source>
        <dbReference type="ARBA" id="ARBA00053035"/>
    </source>
</evidence>
<feature type="transmembrane region" description="Helical" evidence="13">
    <location>
        <begin position="196"/>
        <end position="217"/>
    </location>
</feature>
<dbReference type="GO" id="GO:0006110">
    <property type="term" value="P:regulation of glycolytic process"/>
    <property type="evidence" value="ECO:0007669"/>
    <property type="project" value="UniProtKB-ARBA"/>
</dbReference>
<feature type="transmembrane region" description="Helical" evidence="13">
    <location>
        <begin position="316"/>
        <end position="336"/>
    </location>
</feature>
<dbReference type="Ensembl" id="ENSCMMT00000008181.1">
    <property type="protein sequence ID" value="ENSCMMP00000007407.1"/>
    <property type="gene ID" value="ENSCMMG00000004707.1"/>
</dbReference>
<feature type="transmembrane region" description="Helical" evidence="13">
    <location>
        <begin position="113"/>
        <end position="133"/>
    </location>
</feature>
<reference evidence="15" key="1">
    <citation type="submission" date="2018-09" db="EMBL/GenBank/DDBJ databases">
        <title>Common duck and Muscovy duck high density SNP chip.</title>
        <authorList>
            <person name="Vignal A."/>
            <person name="Thebault N."/>
            <person name="Warren W.C."/>
        </authorList>
    </citation>
    <scope>NUCLEOTIDE SEQUENCE [LARGE SCALE GENOMIC DNA]</scope>
</reference>
<evidence type="ECO:0000256" key="1">
    <source>
        <dbReference type="ARBA" id="ARBA00004155"/>
    </source>
</evidence>
<feature type="transmembrane region" description="Helical" evidence="13">
    <location>
        <begin position="464"/>
        <end position="482"/>
    </location>
</feature>
<dbReference type="InterPro" id="IPR005829">
    <property type="entry name" value="Sugar_transporter_CS"/>
</dbReference>
<dbReference type="Proteomes" id="UP000694556">
    <property type="component" value="Chromosome 18"/>
</dbReference>
<dbReference type="PANTHER" id="PTHR48021">
    <property type="match status" value="1"/>
</dbReference>
<feature type="transmembrane region" description="Helical" evidence="13">
    <location>
        <begin position="392"/>
        <end position="419"/>
    </location>
</feature>
<protein>
    <recommendedName>
        <fullName evidence="10">Solute carrier family 2, facilitated glucose transporter member 6</fullName>
    </recommendedName>
    <alternativeName>
        <fullName evidence="11">Glucose transporter type 6</fullName>
    </alternativeName>
</protein>